<keyword evidence="2 5" id="KW-0456">Lyase</keyword>
<proteinExistence type="predicted"/>
<name>A0AAD7K7C2_9AGAR</name>
<feature type="signal peptide" evidence="3">
    <location>
        <begin position="1"/>
        <end position="33"/>
    </location>
</feature>
<protein>
    <submittedName>
        <fullName evidence="5">Chondroitin AC/alginate lyase</fullName>
    </submittedName>
</protein>
<evidence type="ECO:0000313" key="5">
    <source>
        <dbReference type="EMBL" id="KAJ7779873.1"/>
    </source>
</evidence>
<dbReference type="Pfam" id="PF05426">
    <property type="entry name" value="Alginate_lyase"/>
    <property type="match status" value="1"/>
</dbReference>
<gene>
    <name evidence="5" type="ORF">B0H16DRAFT_1500113</name>
</gene>
<reference evidence="5" key="1">
    <citation type="submission" date="2023-03" db="EMBL/GenBank/DDBJ databases">
        <title>Massive genome expansion in bonnet fungi (Mycena s.s.) driven by repeated elements and novel gene families across ecological guilds.</title>
        <authorList>
            <consortium name="Lawrence Berkeley National Laboratory"/>
            <person name="Harder C.B."/>
            <person name="Miyauchi S."/>
            <person name="Viragh M."/>
            <person name="Kuo A."/>
            <person name="Thoen E."/>
            <person name="Andreopoulos B."/>
            <person name="Lu D."/>
            <person name="Skrede I."/>
            <person name="Drula E."/>
            <person name="Henrissat B."/>
            <person name="Morin E."/>
            <person name="Kohler A."/>
            <person name="Barry K."/>
            <person name="LaButti K."/>
            <person name="Morin E."/>
            <person name="Salamov A."/>
            <person name="Lipzen A."/>
            <person name="Mereny Z."/>
            <person name="Hegedus B."/>
            <person name="Baldrian P."/>
            <person name="Stursova M."/>
            <person name="Weitz H."/>
            <person name="Taylor A."/>
            <person name="Grigoriev I.V."/>
            <person name="Nagy L.G."/>
            <person name="Martin F."/>
            <person name="Kauserud H."/>
        </authorList>
    </citation>
    <scope>NUCLEOTIDE SEQUENCE</scope>
    <source>
        <strain evidence="5">CBHHK182m</strain>
    </source>
</reference>
<evidence type="ECO:0000256" key="3">
    <source>
        <dbReference type="SAM" id="SignalP"/>
    </source>
</evidence>
<evidence type="ECO:0000313" key="6">
    <source>
        <dbReference type="Proteomes" id="UP001215598"/>
    </source>
</evidence>
<evidence type="ECO:0000256" key="2">
    <source>
        <dbReference type="ARBA" id="ARBA00023239"/>
    </source>
</evidence>
<dbReference type="Proteomes" id="UP001215598">
    <property type="component" value="Unassembled WGS sequence"/>
</dbReference>
<accession>A0AAD7K7C2</accession>
<dbReference type="GO" id="GO:0042597">
    <property type="term" value="C:periplasmic space"/>
    <property type="evidence" value="ECO:0007669"/>
    <property type="project" value="InterPro"/>
</dbReference>
<dbReference type="InterPro" id="IPR008929">
    <property type="entry name" value="Chondroitin_lyas"/>
</dbReference>
<keyword evidence="6" id="KW-1185">Reference proteome</keyword>
<dbReference type="GO" id="GO:0016829">
    <property type="term" value="F:lyase activity"/>
    <property type="evidence" value="ECO:0007669"/>
    <property type="project" value="UniProtKB-KW"/>
</dbReference>
<sequence length="492" mass="53356">MRIPSGFWAGKGVFSSTIFSLCIFLSNARSAVASNPFTQYALQFPDPADIATRKFPANLAGAEATIVSWAEQMSSFGPWTVTDKPVLPPGGDKHDYMSWAPYHWPDCSNVHNTTVLNLAETWTKCNYVVRDGEVNPDRNAIQDFQSFFNLSDAVLYNSIAATLQNTSSSIYSQNVVKFITTWFLDGDTAMNPNLNFGQMDGGPHGQVGSFTGILDLRGFAKIASGILILRRTGNTDWTSAVDTQFVTWCNKYISWLETAQLAHAAATAPNNHGTIFVSQLASLKLIVHDTAGAVNWTQNYFTGTFQGQLTKNGEQPLEAARTAPWHYRNFNLGGMITNARLLTYANRISRPWNATAKGATIQTALNFLMTIDPSKTGETNTTAEIYPNIAAVASVYGDPQGKYVDYMNTAKFPYADDATFLWDQPLAGGVVHVTVNQPLASSVVPVAATQPSASGVVPVAVNQPVASGARSAKVHPLWFISSLVLVSGLLCI</sequence>
<keyword evidence="1 3" id="KW-0732">Signal</keyword>
<comment type="caution">
    <text evidence="5">The sequence shown here is derived from an EMBL/GenBank/DDBJ whole genome shotgun (WGS) entry which is preliminary data.</text>
</comment>
<dbReference type="AlphaFoldDB" id="A0AAD7K7C2"/>
<evidence type="ECO:0000259" key="4">
    <source>
        <dbReference type="Pfam" id="PF05426"/>
    </source>
</evidence>
<evidence type="ECO:0000256" key="1">
    <source>
        <dbReference type="ARBA" id="ARBA00022729"/>
    </source>
</evidence>
<dbReference type="InterPro" id="IPR008397">
    <property type="entry name" value="Alginate_lyase_dom"/>
</dbReference>
<organism evidence="5 6">
    <name type="scientific">Mycena metata</name>
    <dbReference type="NCBI Taxonomy" id="1033252"/>
    <lineage>
        <taxon>Eukaryota</taxon>
        <taxon>Fungi</taxon>
        <taxon>Dikarya</taxon>
        <taxon>Basidiomycota</taxon>
        <taxon>Agaricomycotina</taxon>
        <taxon>Agaricomycetes</taxon>
        <taxon>Agaricomycetidae</taxon>
        <taxon>Agaricales</taxon>
        <taxon>Marasmiineae</taxon>
        <taxon>Mycenaceae</taxon>
        <taxon>Mycena</taxon>
    </lineage>
</organism>
<feature type="chain" id="PRO_5041929653" evidence="3">
    <location>
        <begin position="34"/>
        <end position="492"/>
    </location>
</feature>
<dbReference type="SUPFAM" id="SSF48230">
    <property type="entry name" value="Chondroitin AC/alginate lyase"/>
    <property type="match status" value="1"/>
</dbReference>
<dbReference type="EMBL" id="JARKIB010000005">
    <property type="protein sequence ID" value="KAJ7779873.1"/>
    <property type="molecule type" value="Genomic_DNA"/>
</dbReference>
<feature type="domain" description="Alginate lyase" evidence="4">
    <location>
        <begin position="80"/>
        <end position="370"/>
    </location>
</feature>
<dbReference type="Gene3D" id="1.50.10.100">
    <property type="entry name" value="Chondroitin AC/alginate lyase"/>
    <property type="match status" value="1"/>
</dbReference>